<organism evidence="1 2">
    <name type="scientific">Desertifilum tharense IPPAS B-1220</name>
    <dbReference type="NCBI Taxonomy" id="1781255"/>
    <lineage>
        <taxon>Bacteria</taxon>
        <taxon>Bacillati</taxon>
        <taxon>Cyanobacteriota</taxon>
        <taxon>Cyanophyceae</taxon>
        <taxon>Desertifilales</taxon>
        <taxon>Desertifilaceae</taxon>
        <taxon>Desertifilum</taxon>
    </lineage>
</organism>
<sequence>MESSQPPPKKLLDQVRDAIRVNHYSYRTEKTYVQWICCFILFHEKRHPKEMGVPEIEAF</sequence>
<protein>
    <submittedName>
        <fullName evidence="1">Site-specific integrase</fullName>
    </submittedName>
</protein>
<evidence type="ECO:0000313" key="2">
    <source>
        <dbReference type="Proteomes" id="UP000095472"/>
    </source>
</evidence>
<name>A0ACD5H1Z9_9CYAN</name>
<accession>A0ACD5H1Z9</accession>
<evidence type="ECO:0000313" key="1">
    <source>
        <dbReference type="EMBL" id="XPM67082.1"/>
    </source>
</evidence>
<dbReference type="EMBL" id="CP182909">
    <property type="protein sequence ID" value="XPM67082.1"/>
    <property type="molecule type" value="Genomic_DNA"/>
</dbReference>
<gene>
    <name evidence="1" type="ORF">BH720_009270</name>
</gene>
<reference evidence="1 2" key="1">
    <citation type="journal article" date="2016" name="Genome Announc.">
        <title>Draft Genome Sequence of the Thermotolerant Cyanobacterium Desertifilum sp. IPPAS B-1220.</title>
        <authorList>
            <person name="Mironov K.S."/>
            <person name="Sinetova M.A."/>
            <person name="Bolatkhan K."/>
            <person name="Zayadan B.K."/>
            <person name="Ustinova V.V."/>
            <person name="Kupriyanova E.V."/>
            <person name="Skrypnik A.N."/>
            <person name="Gogoleva N.E."/>
            <person name="Gogolev Y.V."/>
            <person name="Los D.A."/>
        </authorList>
    </citation>
    <scope>NUCLEOTIDE SEQUENCE [LARGE SCALE GENOMIC DNA]</scope>
    <source>
        <strain evidence="1 2">IPPAS B-1220</strain>
    </source>
</reference>
<proteinExistence type="predicted"/>
<dbReference type="Proteomes" id="UP000095472">
    <property type="component" value="Chromosome"/>
</dbReference>
<keyword evidence="2" id="KW-1185">Reference proteome</keyword>